<dbReference type="EMBL" id="OV696693">
    <property type="protein sequence ID" value="CAH1271148.1"/>
    <property type="molecule type" value="Genomic_DNA"/>
</dbReference>
<evidence type="ECO:0000256" key="6">
    <source>
        <dbReference type="ARBA" id="ARBA00059338"/>
    </source>
</evidence>
<evidence type="ECO:0000313" key="9">
    <source>
        <dbReference type="Proteomes" id="UP000838412"/>
    </source>
</evidence>
<evidence type="ECO:0000256" key="3">
    <source>
        <dbReference type="ARBA" id="ARBA00022763"/>
    </source>
</evidence>
<keyword evidence="9" id="KW-1185">Reference proteome</keyword>
<dbReference type="Gene3D" id="1.20.5.170">
    <property type="match status" value="1"/>
</dbReference>
<dbReference type="GO" id="GO:0032798">
    <property type="term" value="C:Swi5-Sfr1 complex"/>
    <property type="evidence" value="ECO:0007669"/>
    <property type="project" value="UniProtKB-ARBA"/>
</dbReference>
<evidence type="ECO:0000313" key="8">
    <source>
        <dbReference type="EMBL" id="CAH1271148.1"/>
    </source>
</evidence>
<dbReference type="GO" id="GO:0000724">
    <property type="term" value="P:double-strand break repair via homologous recombination"/>
    <property type="evidence" value="ECO:0007669"/>
    <property type="project" value="TreeGrafter"/>
</dbReference>
<dbReference type="GO" id="GO:0034974">
    <property type="term" value="C:Swi5-Swi2 complex"/>
    <property type="evidence" value="ECO:0007669"/>
    <property type="project" value="TreeGrafter"/>
</dbReference>
<reference evidence="8" key="1">
    <citation type="submission" date="2022-01" db="EMBL/GenBank/DDBJ databases">
        <authorList>
            <person name="Braso-Vives M."/>
        </authorList>
    </citation>
    <scope>NUCLEOTIDE SEQUENCE</scope>
</reference>
<sequence>MQTPKMKTPVSRFRRGPSRPLNSSFKSPVRSPAPKPPTAEDQTSLVKEVEMLRKREAELKEQVAQLQQEGYHEDDLPECIQVLHRYNEMKDIGQMLLGRLATLEGVTTREMYQKFELNLED</sequence>
<dbReference type="PANTHER" id="PTHR28529">
    <property type="entry name" value="DNA REPAIR PROTEIN SWI5 HOMOLOG"/>
    <property type="match status" value="1"/>
</dbReference>
<evidence type="ECO:0000256" key="1">
    <source>
        <dbReference type="ARBA" id="ARBA00008060"/>
    </source>
</evidence>
<keyword evidence="4" id="KW-0234">DNA repair</keyword>
<dbReference type="InterPro" id="IPR010760">
    <property type="entry name" value="DNA-repair_Swi5"/>
</dbReference>
<dbReference type="AlphaFoldDB" id="A0A8K0EYW7"/>
<proteinExistence type="inferred from homology"/>
<feature type="region of interest" description="Disordered" evidence="7">
    <location>
        <begin position="1"/>
        <end position="43"/>
    </location>
</feature>
<dbReference type="Pfam" id="PF07061">
    <property type="entry name" value="Swi5"/>
    <property type="match status" value="1"/>
</dbReference>
<organism evidence="8 9">
    <name type="scientific">Branchiostoma lanceolatum</name>
    <name type="common">Common lancelet</name>
    <name type="synonym">Amphioxus lanceolatum</name>
    <dbReference type="NCBI Taxonomy" id="7740"/>
    <lineage>
        <taxon>Eukaryota</taxon>
        <taxon>Metazoa</taxon>
        <taxon>Chordata</taxon>
        <taxon>Cephalochordata</taxon>
        <taxon>Leptocardii</taxon>
        <taxon>Amphioxiformes</taxon>
        <taxon>Branchiostomatidae</taxon>
        <taxon>Branchiostoma</taxon>
    </lineage>
</organism>
<evidence type="ECO:0000256" key="5">
    <source>
        <dbReference type="ARBA" id="ARBA00030081"/>
    </source>
</evidence>
<evidence type="ECO:0000256" key="4">
    <source>
        <dbReference type="ARBA" id="ARBA00023204"/>
    </source>
</evidence>
<comment type="similarity">
    <text evidence="1">Belongs to the SWI5/SAE3 family.</text>
</comment>
<evidence type="ECO:0000256" key="2">
    <source>
        <dbReference type="ARBA" id="ARBA00019825"/>
    </source>
</evidence>
<protein>
    <recommendedName>
        <fullName evidence="2">DNA repair protein SWI5 homolog</fullName>
    </recommendedName>
    <alternativeName>
        <fullName evidence="5">Protein SAE3 homolog</fullName>
    </alternativeName>
</protein>
<dbReference type="Proteomes" id="UP000838412">
    <property type="component" value="Chromosome 8"/>
</dbReference>
<name>A0A8K0EYW7_BRALA</name>
<dbReference type="FunFam" id="1.20.5.170:FF:000056">
    <property type="entry name" value="DNA repair protein SWI5 homolog"/>
    <property type="match status" value="1"/>
</dbReference>
<keyword evidence="3" id="KW-0227">DNA damage</keyword>
<evidence type="ECO:0000256" key="7">
    <source>
        <dbReference type="SAM" id="MobiDB-lite"/>
    </source>
</evidence>
<accession>A0A8K0EYW7</accession>
<comment type="function">
    <text evidence="6">Component of the SWI5-SFR1 complex, a complex required for double-strand break repair via homologous recombination.</text>
</comment>
<dbReference type="PANTHER" id="PTHR28529:SF2">
    <property type="entry name" value="DNA REPAIR PROTEIN SWI5 HOMOLOG"/>
    <property type="match status" value="1"/>
</dbReference>
<gene>
    <name evidence="8" type="primary">SWI5</name>
    <name evidence="8" type="ORF">BLAG_LOCUS23246</name>
</gene>
<dbReference type="OrthoDB" id="255837at2759"/>